<evidence type="ECO:0000313" key="7">
    <source>
        <dbReference type="Proteomes" id="UP000563151"/>
    </source>
</evidence>
<keyword evidence="3" id="KW-0547">Nucleotide-binding</keyword>
<keyword evidence="7" id="KW-1185">Reference proteome</keyword>
<gene>
    <name evidence="6" type="ORF">HGG79_15240</name>
</gene>
<comment type="caution">
    <text evidence="6">The sequence shown here is derived from an EMBL/GenBank/DDBJ whole genome shotgun (WGS) entry which is preliminary data.</text>
</comment>
<feature type="domain" description="ABC transporter" evidence="5">
    <location>
        <begin position="3"/>
        <end position="236"/>
    </location>
</feature>
<evidence type="ECO:0000256" key="2">
    <source>
        <dbReference type="ARBA" id="ARBA00022448"/>
    </source>
</evidence>
<dbReference type="InterPro" id="IPR027417">
    <property type="entry name" value="P-loop_NTPase"/>
</dbReference>
<dbReference type="PROSITE" id="PS50893">
    <property type="entry name" value="ABC_TRANSPORTER_2"/>
    <property type="match status" value="1"/>
</dbReference>
<dbReference type="FunFam" id="3.40.50.300:FF:000134">
    <property type="entry name" value="Iron-enterobactin ABC transporter ATP-binding protein"/>
    <property type="match status" value="1"/>
</dbReference>
<keyword evidence="2" id="KW-0813">Transport</keyword>
<evidence type="ECO:0000313" key="6">
    <source>
        <dbReference type="EMBL" id="MBC2399119.1"/>
    </source>
</evidence>
<reference evidence="6 7" key="1">
    <citation type="submission" date="2020-04" db="EMBL/GenBank/DDBJ databases">
        <title>Genomic insights into acetone-butanol-ethanol (ABE) fermentation by sequencing solventogenic clostridia strains.</title>
        <authorList>
            <person name="Brown S."/>
        </authorList>
    </citation>
    <scope>NUCLEOTIDE SEQUENCE [LARGE SCALE GENOMIC DNA]</scope>
    <source>
        <strain evidence="6 7">DJ011</strain>
    </source>
</reference>
<dbReference type="Proteomes" id="UP000563151">
    <property type="component" value="Unassembled WGS sequence"/>
</dbReference>
<keyword evidence="4 6" id="KW-0067">ATP-binding</keyword>
<dbReference type="RefSeq" id="WP_035148324.1">
    <property type="nucleotide sequence ID" value="NZ_JAAZWO010000022.1"/>
</dbReference>
<dbReference type="InterPro" id="IPR003439">
    <property type="entry name" value="ABC_transporter-like_ATP-bd"/>
</dbReference>
<dbReference type="PANTHER" id="PTHR42734">
    <property type="entry name" value="METAL TRANSPORT SYSTEM ATP-BINDING PROTEIN TM_0124-RELATED"/>
    <property type="match status" value="1"/>
</dbReference>
<dbReference type="InterPro" id="IPR003593">
    <property type="entry name" value="AAA+_ATPase"/>
</dbReference>
<dbReference type="EMBL" id="JAAZWO010000022">
    <property type="protein sequence ID" value="MBC2399119.1"/>
    <property type="molecule type" value="Genomic_DNA"/>
</dbReference>
<protein>
    <submittedName>
        <fullName evidence="6">ABC transporter ATP-binding protein</fullName>
    </submittedName>
</protein>
<proteinExistence type="inferred from homology"/>
<evidence type="ECO:0000256" key="1">
    <source>
        <dbReference type="ARBA" id="ARBA00005417"/>
    </source>
</evidence>
<evidence type="ECO:0000256" key="4">
    <source>
        <dbReference type="ARBA" id="ARBA00022840"/>
    </source>
</evidence>
<dbReference type="AlphaFoldDB" id="A0A923EDE0"/>
<dbReference type="CDD" id="cd03214">
    <property type="entry name" value="ABC_Iron-Siderophores_B12_Hemin"/>
    <property type="match status" value="1"/>
</dbReference>
<dbReference type="GO" id="GO:0005524">
    <property type="term" value="F:ATP binding"/>
    <property type="evidence" value="ECO:0007669"/>
    <property type="project" value="UniProtKB-KW"/>
</dbReference>
<evidence type="ECO:0000259" key="5">
    <source>
        <dbReference type="PROSITE" id="PS50893"/>
    </source>
</evidence>
<dbReference type="InterPro" id="IPR050153">
    <property type="entry name" value="Metal_Ion_Import_ABC"/>
</dbReference>
<evidence type="ECO:0000256" key="3">
    <source>
        <dbReference type="ARBA" id="ARBA00022741"/>
    </source>
</evidence>
<dbReference type="Pfam" id="PF00005">
    <property type="entry name" value="ABC_tran"/>
    <property type="match status" value="1"/>
</dbReference>
<dbReference type="PROSITE" id="PS00211">
    <property type="entry name" value="ABC_TRANSPORTER_1"/>
    <property type="match status" value="1"/>
</dbReference>
<dbReference type="GO" id="GO:0016887">
    <property type="term" value="F:ATP hydrolysis activity"/>
    <property type="evidence" value="ECO:0007669"/>
    <property type="project" value="InterPro"/>
</dbReference>
<dbReference type="SUPFAM" id="SSF52540">
    <property type="entry name" value="P-loop containing nucleoside triphosphate hydrolases"/>
    <property type="match status" value="1"/>
</dbReference>
<dbReference type="PANTHER" id="PTHR42734:SF6">
    <property type="entry name" value="MOLYBDATE IMPORT ATP-BINDING PROTEIN MOLC"/>
    <property type="match status" value="1"/>
</dbReference>
<dbReference type="InterPro" id="IPR017871">
    <property type="entry name" value="ABC_transporter-like_CS"/>
</dbReference>
<dbReference type="Gene3D" id="3.40.50.300">
    <property type="entry name" value="P-loop containing nucleotide triphosphate hydrolases"/>
    <property type="match status" value="1"/>
</dbReference>
<sequence length="250" mass="27941">MILSVEGISFKYSSHSVLKNINFSLETGECLAILGINGAGKSTLLKCVNRILKPQKGVALIGNEDINTFSSTDLAKRIAYVAQSNHSSRNTVFDTIMLGRKPYIKWDISKKDLEIVDNIINMLNLEKYSLKYIDELSGGELQKVIIARALAQEPKILMLDEPTSSLDLKNQLEVIRIIKRIVRTKGMMALVTMHDLNLALRFADKFMFLKNGEIFAVGGIEVMTSKNIESVYSVSVKVEKFKDTLVVIPL</sequence>
<organism evidence="6 7">
    <name type="scientific">Clostridium tetanomorphum</name>
    <dbReference type="NCBI Taxonomy" id="1553"/>
    <lineage>
        <taxon>Bacteria</taxon>
        <taxon>Bacillati</taxon>
        <taxon>Bacillota</taxon>
        <taxon>Clostridia</taxon>
        <taxon>Eubacteriales</taxon>
        <taxon>Clostridiaceae</taxon>
        <taxon>Clostridium</taxon>
    </lineage>
</organism>
<dbReference type="SMART" id="SM00382">
    <property type="entry name" value="AAA"/>
    <property type="match status" value="1"/>
</dbReference>
<comment type="similarity">
    <text evidence="1">Belongs to the ABC transporter superfamily.</text>
</comment>
<name>A0A923EDE0_CLOTT</name>
<accession>A0A923EDE0</accession>